<dbReference type="PROSITE" id="PS51643">
    <property type="entry name" value="HD_CAS3"/>
    <property type="match status" value="1"/>
</dbReference>
<dbReference type="GO" id="GO:0003724">
    <property type="term" value="F:RNA helicase activity"/>
    <property type="evidence" value="ECO:0007669"/>
    <property type="project" value="TreeGrafter"/>
</dbReference>
<keyword evidence="3" id="KW-0540">Nuclease</keyword>
<comment type="similarity">
    <text evidence="1">In the N-terminal section; belongs to the CRISPR-associated nuclease Cas3-HD family.</text>
</comment>
<dbReference type="PROSITE" id="PS51192">
    <property type="entry name" value="HELICASE_ATP_BIND_1"/>
    <property type="match status" value="1"/>
</dbReference>
<dbReference type="GO" id="GO:0004518">
    <property type="term" value="F:nuclease activity"/>
    <property type="evidence" value="ECO:0007669"/>
    <property type="project" value="UniProtKB-KW"/>
</dbReference>
<feature type="domain" description="Helicase ATP-binding" evidence="11">
    <location>
        <begin position="237"/>
        <end position="413"/>
    </location>
</feature>
<dbReference type="Gene3D" id="3.40.50.300">
    <property type="entry name" value="P-loop containing nucleotide triphosphate hydrolases"/>
    <property type="match status" value="2"/>
</dbReference>
<dbReference type="InterPro" id="IPR027417">
    <property type="entry name" value="P-loop_NTPase"/>
</dbReference>
<dbReference type="InterPro" id="IPR014001">
    <property type="entry name" value="Helicase_ATP-bd"/>
</dbReference>
<evidence type="ECO:0000259" key="12">
    <source>
        <dbReference type="PROSITE" id="PS51643"/>
    </source>
</evidence>
<dbReference type="PATRIC" id="fig|1216932.3.peg.189"/>
<dbReference type="PANTHER" id="PTHR47963:SF9">
    <property type="entry name" value="CRISPR-ASSOCIATED ENDONUCLEASE_HELICASE CAS3"/>
    <property type="match status" value="1"/>
</dbReference>
<proteinExistence type="inferred from homology"/>
<dbReference type="CDD" id="cd09641">
    <property type="entry name" value="Cas3''_I"/>
    <property type="match status" value="1"/>
</dbReference>
<organism evidence="13 14">
    <name type="scientific">Clostridium bornimense</name>
    <dbReference type="NCBI Taxonomy" id="1216932"/>
    <lineage>
        <taxon>Bacteria</taxon>
        <taxon>Bacillati</taxon>
        <taxon>Bacillota</taxon>
        <taxon>Clostridia</taxon>
        <taxon>Eubacteriales</taxon>
        <taxon>Clostridiaceae</taxon>
        <taxon>Clostridium</taxon>
    </lineage>
</organism>
<evidence type="ECO:0000256" key="9">
    <source>
        <dbReference type="ARBA" id="ARBA00023118"/>
    </source>
</evidence>
<evidence type="ECO:0000256" key="8">
    <source>
        <dbReference type="ARBA" id="ARBA00022840"/>
    </source>
</evidence>
<dbReference type="Gene3D" id="1.10.3210.30">
    <property type="match status" value="1"/>
</dbReference>
<dbReference type="NCBIfam" id="TIGR01587">
    <property type="entry name" value="cas3_core"/>
    <property type="match status" value="1"/>
</dbReference>
<evidence type="ECO:0000313" key="13">
    <source>
        <dbReference type="EMBL" id="CDM67380.1"/>
    </source>
</evidence>
<dbReference type="GO" id="GO:0051607">
    <property type="term" value="P:defense response to virus"/>
    <property type="evidence" value="ECO:0007669"/>
    <property type="project" value="UniProtKB-KW"/>
</dbReference>
<dbReference type="SUPFAM" id="SSF52540">
    <property type="entry name" value="P-loop containing nucleoside triphosphate hydrolases"/>
    <property type="match status" value="1"/>
</dbReference>
<dbReference type="GO" id="GO:0016787">
    <property type="term" value="F:hydrolase activity"/>
    <property type="evidence" value="ECO:0007669"/>
    <property type="project" value="UniProtKB-KW"/>
</dbReference>
<dbReference type="Pfam" id="PF22590">
    <property type="entry name" value="Cas3-like_C_2"/>
    <property type="match status" value="1"/>
</dbReference>
<evidence type="ECO:0000256" key="4">
    <source>
        <dbReference type="ARBA" id="ARBA00022723"/>
    </source>
</evidence>
<comment type="similarity">
    <text evidence="2">In the central section; belongs to the CRISPR-associated helicase Cas3 family.</text>
</comment>
<dbReference type="PROSITE" id="PS50858">
    <property type="entry name" value="BSD"/>
    <property type="match status" value="1"/>
</dbReference>
<evidence type="ECO:0000256" key="6">
    <source>
        <dbReference type="ARBA" id="ARBA00022801"/>
    </source>
</evidence>
<dbReference type="InterPro" id="IPR011545">
    <property type="entry name" value="DEAD/DEAH_box_helicase_dom"/>
</dbReference>
<reference evidence="13 14" key="1">
    <citation type="submission" date="2013-11" db="EMBL/GenBank/DDBJ databases">
        <title>Complete genome sequence of Clostridum sp. M2/40.</title>
        <authorList>
            <person name="Wibberg D."/>
            <person name="Puehler A."/>
            <person name="Schlueter A."/>
        </authorList>
    </citation>
    <scope>NUCLEOTIDE SEQUENCE [LARGE SCALE GENOMIC DNA]</scope>
    <source>
        <strain evidence="14">M2/40</strain>
    </source>
</reference>
<dbReference type="InterPro" id="IPR006483">
    <property type="entry name" value="CRISPR-assoc_Cas3_HD"/>
</dbReference>
<dbReference type="OrthoDB" id="9810236at2"/>
<keyword evidence="14" id="KW-1185">Reference proteome</keyword>
<evidence type="ECO:0000256" key="5">
    <source>
        <dbReference type="ARBA" id="ARBA00022741"/>
    </source>
</evidence>
<dbReference type="InterPro" id="IPR006474">
    <property type="entry name" value="Helicase_Cas3_CRISPR-ass_core"/>
</dbReference>
<evidence type="ECO:0000256" key="7">
    <source>
        <dbReference type="ARBA" id="ARBA00022806"/>
    </source>
</evidence>
<dbReference type="SMART" id="SM00487">
    <property type="entry name" value="DEXDc"/>
    <property type="match status" value="1"/>
</dbReference>
<keyword evidence="8" id="KW-0067">ATP-binding</keyword>
<dbReference type="Pfam" id="PF00270">
    <property type="entry name" value="DEAD"/>
    <property type="match status" value="1"/>
</dbReference>
<feature type="domain" description="HD Cas3-type" evidence="12">
    <location>
        <begin position="7"/>
        <end position="201"/>
    </location>
</feature>
<dbReference type="HOGENOM" id="CLU_009347_0_0_9"/>
<dbReference type="KEGG" id="clt:CM240_0210"/>
<dbReference type="GO" id="GO:0046872">
    <property type="term" value="F:metal ion binding"/>
    <property type="evidence" value="ECO:0007669"/>
    <property type="project" value="UniProtKB-KW"/>
</dbReference>
<dbReference type="GO" id="GO:0003723">
    <property type="term" value="F:RNA binding"/>
    <property type="evidence" value="ECO:0007669"/>
    <property type="project" value="TreeGrafter"/>
</dbReference>
<dbReference type="AlphaFoldDB" id="W6SCR2"/>
<dbReference type="InterPro" id="IPR054712">
    <property type="entry name" value="Cas3-like_dom"/>
</dbReference>
<dbReference type="EMBL" id="HG917868">
    <property type="protein sequence ID" value="CDM67380.1"/>
    <property type="molecule type" value="Genomic_DNA"/>
</dbReference>
<feature type="domain" description="BSD" evidence="10">
    <location>
        <begin position="11"/>
        <end position="50"/>
    </location>
</feature>
<evidence type="ECO:0000259" key="10">
    <source>
        <dbReference type="PROSITE" id="PS50858"/>
    </source>
</evidence>
<keyword evidence="4" id="KW-0479">Metal-binding</keyword>
<dbReference type="PANTHER" id="PTHR47963">
    <property type="entry name" value="DEAD-BOX ATP-DEPENDENT RNA HELICASE 47, MITOCHONDRIAL"/>
    <property type="match status" value="1"/>
</dbReference>
<sequence>MKFLAKTIPEVETLREHTDRLLEEFSRLKNIYEDNINDIIRKYIDPSDFWCILNMCCEYHDYGKANKQFQNKLLRILNKEQIENNLEEIPHNFLSPGYLPISFLEYVKERYPDDILYIIIQAIAYHHERNKEPEYTNIKRCIEEDLKKSLLELSESMNKSIKDISSWYVKYISYNERIKASNQYYELYIILKGLLHKIDHAASAHCKIEEVADRGVGEYIEDYMKKNKWIFREPQIFAKENQDENLVIVASTGIGKTETALLWINDSKAFFTLPLRVSINALYSRVKDDIGYDYVGLIHSSALEYLEDNRYENADLLYEESKLLSKKLSFSTIDQIFKYPFKYIGYEKVLATLSYSKVVIDEIQGYSPSIVAVILYAIKQLSEVGGKFLIMTATLPRIYKDKLYEFGIEFKERSFISKIRRHRVSLRNDEIVSAIDEIEEKGKMSKVLVIVNTVDKAIEVYNKLKNKSNVKVLHSLFINEDRSRLEREIKQFTEKENSDNGIWITTQIVEASLDVDFDYLYTEMSTLDSQFQRYGRCYRKRSLDKNQSNIFIYIKNISGAGSIYDKDILEKSINALYEYDDKVIEEDVKVKMVDKIYSKEMLMGTDYYKEFINACRYLENVIPYETTSKEAQKILRDITSIKVIPEDIYNENIELIENFKNSYGDKRRELSNKIGKISVSIPLYKINKFKGINSEIKIIEIEGLSNYSTINVKYSHEVGILLDELNDNIF</sequence>
<keyword evidence="5" id="KW-0547">Nucleotide-binding</keyword>
<evidence type="ECO:0000259" key="11">
    <source>
        <dbReference type="PROSITE" id="PS51192"/>
    </source>
</evidence>
<dbReference type="Proteomes" id="UP000019426">
    <property type="component" value="Chromosome M2/40_rep1"/>
</dbReference>
<protein>
    <submittedName>
        <fullName evidence="13">CRISPR-associated helicase Cas3</fullName>
    </submittedName>
</protein>
<evidence type="ECO:0000256" key="1">
    <source>
        <dbReference type="ARBA" id="ARBA00006847"/>
    </source>
</evidence>
<dbReference type="STRING" id="1216932.CM240_0210"/>
<keyword evidence="6" id="KW-0378">Hydrolase</keyword>
<accession>W6SCR2</accession>
<name>W6SCR2_9CLOT</name>
<gene>
    <name evidence="13" type="ORF">CM240_0210</name>
</gene>
<dbReference type="InterPro" id="IPR038257">
    <property type="entry name" value="CRISPR-assoc_Cas3_HD_sf"/>
</dbReference>
<dbReference type="GO" id="GO:0005524">
    <property type="term" value="F:ATP binding"/>
    <property type="evidence" value="ECO:0007669"/>
    <property type="project" value="UniProtKB-KW"/>
</dbReference>
<dbReference type="InterPro" id="IPR050547">
    <property type="entry name" value="DEAD_box_RNA_helicases"/>
</dbReference>
<dbReference type="InterPro" id="IPR005607">
    <property type="entry name" value="BSD_dom"/>
</dbReference>
<dbReference type="RefSeq" id="WP_044035845.1">
    <property type="nucleotide sequence ID" value="NZ_HG917868.1"/>
</dbReference>
<dbReference type="eggNOG" id="COG1203">
    <property type="taxonomic scope" value="Bacteria"/>
</dbReference>
<evidence type="ECO:0000256" key="3">
    <source>
        <dbReference type="ARBA" id="ARBA00022722"/>
    </source>
</evidence>
<evidence type="ECO:0000313" key="14">
    <source>
        <dbReference type="Proteomes" id="UP000019426"/>
    </source>
</evidence>
<dbReference type="NCBIfam" id="TIGR01596">
    <property type="entry name" value="cas3_HD"/>
    <property type="match status" value="1"/>
</dbReference>
<dbReference type="Pfam" id="PF18019">
    <property type="entry name" value="Cas3_HD"/>
    <property type="match status" value="1"/>
</dbReference>
<evidence type="ECO:0000256" key="2">
    <source>
        <dbReference type="ARBA" id="ARBA00009046"/>
    </source>
</evidence>
<keyword evidence="9" id="KW-0051">Antiviral defense</keyword>
<keyword evidence="7" id="KW-0347">Helicase</keyword>